<dbReference type="Proteomes" id="UP000054047">
    <property type="component" value="Unassembled WGS sequence"/>
</dbReference>
<dbReference type="Pfam" id="PF01431">
    <property type="entry name" value="Peptidase_M13"/>
    <property type="match status" value="1"/>
</dbReference>
<gene>
    <name evidence="2" type="ORF">ANCDUO_02363</name>
</gene>
<dbReference type="AlphaFoldDB" id="A0A0C2DWK1"/>
<dbReference type="InterPro" id="IPR024079">
    <property type="entry name" value="MetalloPept_cat_dom_sf"/>
</dbReference>
<protein>
    <recommendedName>
        <fullName evidence="1">Peptidase M13 C-terminal domain-containing protein</fullName>
    </recommendedName>
</protein>
<evidence type="ECO:0000259" key="1">
    <source>
        <dbReference type="Pfam" id="PF01431"/>
    </source>
</evidence>
<proteinExistence type="predicted"/>
<name>A0A0C2DWK1_9BILA</name>
<dbReference type="InterPro" id="IPR018497">
    <property type="entry name" value="Peptidase_M13_C"/>
</dbReference>
<dbReference type="Gene3D" id="3.40.390.10">
    <property type="entry name" value="Collagenase (Catalytic Domain)"/>
    <property type="match status" value="1"/>
</dbReference>
<organism evidence="2 3">
    <name type="scientific">Ancylostoma duodenale</name>
    <dbReference type="NCBI Taxonomy" id="51022"/>
    <lineage>
        <taxon>Eukaryota</taxon>
        <taxon>Metazoa</taxon>
        <taxon>Ecdysozoa</taxon>
        <taxon>Nematoda</taxon>
        <taxon>Chromadorea</taxon>
        <taxon>Rhabditida</taxon>
        <taxon>Rhabditina</taxon>
        <taxon>Rhabditomorpha</taxon>
        <taxon>Strongyloidea</taxon>
        <taxon>Ancylostomatidae</taxon>
        <taxon>Ancylostomatinae</taxon>
        <taxon>Ancylostoma</taxon>
    </lineage>
</organism>
<dbReference type="SUPFAM" id="SSF55486">
    <property type="entry name" value="Metalloproteases ('zincins'), catalytic domain"/>
    <property type="match status" value="1"/>
</dbReference>
<evidence type="ECO:0000313" key="2">
    <source>
        <dbReference type="EMBL" id="KIH67307.1"/>
    </source>
</evidence>
<dbReference type="EMBL" id="KN726752">
    <property type="protein sequence ID" value="KIH67307.1"/>
    <property type="molecule type" value="Genomic_DNA"/>
</dbReference>
<reference evidence="2 3" key="1">
    <citation type="submission" date="2013-12" db="EMBL/GenBank/DDBJ databases">
        <title>Draft genome of the parsitic nematode Ancylostoma duodenale.</title>
        <authorList>
            <person name="Mitreva M."/>
        </authorList>
    </citation>
    <scope>NUCLEOTIDE SEQUENCE [LARGE SCALE GENOMIC DNA]</scope>
    <source>
        <strain evidence="2 3">Zhejiang</strain>
    </source>
</reference>
<feature type="domain" description="Peptidase M13 C-terminal" evidence="1">
    <location>
        <begin position="4"/>
        <end position="70"/>
    </location>
</feature>
<dbReference type="PANTHER" id="PTHR11733:SF133">
    <property type="entry name" value="PHOSPHATE-REGULATING NEUTRAL ENDOPEPTIDASE PHEX"/>
    <property type="match status" value="1"/>
</dbReference>
<evidence type="ECO:0000313" key="3">
    <source>
        <dbReference type="Proteomes" id="UP000054047"/>
    </source>
</evidence>
<dbReference type="PROSITE" id="PS51885">
    <property type="entry name" value="NEPRILYSIN"/>
    <property type="match status" value="1"/>
</dbReference>
<keyword evidence="3" id="KW-1185">Reference proteome</keyword>
<sequence length="75" mass="8554">MVARGVMIDEAGNIRKWLSDHFYSQFNEKASCLVKMYNESKVPLVDAKVDGMKTLDENIADNEGLKLAIKLERHQ</sequence>
<accession>A0A0C2DWK1</accession>
<dbReference type="OrthoDB" id="5871609at2759"/>
<dbReference type="GO" id="GO:0004222">
    <property type="term" value="F:metalloendopeptidase activity"/>
    <property type="evidence" value="ECO:0007669"/>
    <property type="project" value="InterPro"/>
</dbReference>
<dbReference type="PANTHER" id="PTHR11733">
    <property type="entry name" value="ZINC METALLOPROTEASE FAMILY M13 NEPRILYSIN-RELATED"/>
    <property type="match status" value="1"/>
</dbReference>
<dbReference type="GO" id="GO:0005886">
    <property type="term" value="C:plasma membrane"/>
    <property type="evidence" value="ECO:0007669"/>
    <property type="project" value="TreeGrafter"/>
</dbReference>
<dbReference type="InterPro" id="IPR000718">
    <property type="entry name" value="Peptidase_M13"/>
</dbReference>
<dbReference type="GO" id="GO:0016485">
    <property type="term" value="P:protein processing"/>
    <property type="evidence" value="ECO:0007669"/>
    <property type="project" value="TreeGrafter"/>
</dbReference>